<feature type="region of interest" description="Disordered" evidence="1">
    <location>
        <begin position="66"/>
        <end position="134"/>
    </location>
</feature>
<sequence length="270" mass="29199">MLLKKAIMKVRRAILCCRSHKRKPSLDIGSPTNVRHVPITDSLPGLTDSERLYIREKASSDAIHLLGLHTSPPSPTGSNSPLGSHSPSISSPPASRENSLPLLNAASKDLPEALPTPPRPTHGESSPPRTRMQGMSTWDFVDEGHRAYDPTATRLSLSSAESGSGPRVLKKINLRDHKLSRSDSGNQKASERRAKKDANQSFMSLNFGFDWELDDARSTASLGEGFEMQDTVGGHTEPGIDGAKKGIEESVVRDSDSEADVGEMMGLVKI</sequence>
<organism evidence="2 3">
    <name type="scientific">Ampelomyces quisqualis</name>
    <name type="common">Powdery mildew agent</name>
    <dbReference type="NCBI Taxonomy" id="50730"/>
    <lineage>
        <taxon>Eukaryota</taxon>
        <taxon>Fungi</taxon>
        <taxon>Dikarya</taxon>
        <taxon>Ascomycota</taxon>
        <taxon>Pezizomycotina</taxon>
        <taxon>Dothideomycetes</taxon>
        <taxon>Pleosporomycetidae</taxon>
        <taxon>Pleosporales</taxon>
        <taxon>Pleosporineae</taxon>
        <taxon>Phaeosphaeriaceae</taxon>
        <taxon>Ampelomyces</taxon>
    </lineage>
</organism>
<protein>
    <submittedName>
        <fullName evidence="2">Uncharacterized protein</fullName>
    </submittedName>
</protein>
<feature type="region of interest" description="Disordered" evidence="1">
    <location>
        <begin position="156"/>
        <end position="196"/>
    </location>
</feature>
<keyword evidence="3" id="KW-1185">Reference proteome</keyword>
<reference evidence="2" key="1">
    <citation type="journal article" date="2020" name="Stud. Mycol.">
        <title>101 Dothideomycetes genomes: a test case for predicting lifestyles and emergence of pathogens.</title>
        <authorList>
            <person name="Haridas S."/>
            <person name="Albert R."/>
            <person name="Binder M."/>
            <person name="Bloem J."/>
            <person name="Labutti K."/>
            <person name="Salamov A."/>
            <person name="Andreopoulos B."/>
            <person name="Baker S."/>
            <person name="Barry K."/>
            <person name="Bills G."/>
            <person name="Bluhm B."/>
            <person name="Cannon C."/>
            <person name="Castanera R."/>
            <person name="Culley D."/>
            <person name="Daum C."/>
            <person name="Ezra D."/>
            <person name="Gonzalez J."/>
            <person name="Henrissat B."/>
            <person name="Kuo A."/>
            <person name="Liang C."/>
            <person name="Lipzen A."/>
            <person name="Lutzoni F."/>
            <person name="Magnuson J."/>
            <person name="Mondo S."/>
            <person name="Nolan M."/>
            <person name="Ohm R."/>
            <person name="Pangilinan J."/>
            <person name="Park H.-J."/>
            <person name="Ramirez L."/>
            <person name="Alfaro M."/>
            <person name="Sun H."/>
            <person name="Tritt A."/>
            <person name="Yoshinaga Y."/>
            <person name="Zwiers L.-H."/>
            <person name="Turgeon B."/>
            <person name="Goodwin S."/>
            <person name="Spatafora J."/>
            <person name="Crous P."/>
            <person name="Grigoriev I."/>
        </authorList>
    </citation>
    <scope>NUCLEOTIDE SEQUENCE</scope>
    <source>
        <strain evidence="2">HMLAC05119</strain>
    </source>
</reference>
<feature type="region of interest" description="Disordered" evidence="1">
    <location>
        <begin position="22"/>
        <end position="42"/>
    </location>
</feature>
<dbReference type="Proteomes" id="UP000800096">
    <property type="component" value="Unassembled WGS sequence"/>
</dbReference>
<dbReference type="AlphaFoldDB" id="A0A6A5QXB5"/>
<accession>A0A6A5QXB5</accession>
<name>A0A6A5QXB5_AMPQU</name>
<proteinExistence type="predicted"/>
<evidence type="ECO:0000256" key="1">
    <source>
        <dbReference type="SAM" id="MobiDB-lite"/>
    </source>
</evidence>
<dbReference type="OrthoDB" id="5226159at2759"/>
<feature type="compositionally biased region" description="Polar residues" evidence="1">
    <location>
        <begin position="123"/>
        <end position="134"/>
    </location>
</feature>
<evidence type="ECO:0000313" key="3">
    <source>
        <dbReference type="Proteomes" id="UP000800096"/>
    </source>
</evidence>
<gene>
    <name evidence="2" type="ORF">BDU57DRAFT_536552</name>
</gene>
<feature type="compositionally biased region" description="Low complexity" evidence="1">
    <location>
        <begin position="76"/>
        <end position="95"/>
    </location>
</feature>
<evidence type="ECO:0000313" key="2">
    <source>
        <dbReference type="EMBL" id="KAF1919588.1"/>
    </source>
</evidence>
<dbReference type="EMBL" id="ML979133">
    <property type="protein sequence ID" value="KAF1919588.1"/>
    <property type="molecule type" value="Genomic_DNA"/>
</dbReference>